<dbReference type="EC" id="5.6.2.-" evidence="6"/>
<proteinExistence type="predicted"/>
<dbReference type="GO" id="GO:0006265">
    <property type="term" value="P:DNA topological change"/>
    <property type="evidence" value="ECO:0007669"/>
    <property type="project" value="InterPro"/>
</dbReference>
<dbReference type="Gene3D" id="1.10.290.10">
    <property type="entry name" value="Topoisomerase I, domain 4"/>
    <property type="match status" value="1"/>
</dbReference>
<dbReference type="GO" id="GO:0043597">
    <property type="term" value="C:cytoplasmic replication fork"/>
    <property type="evidence" value="ECO:0007669"/>
    <property type="project" value="TreeGrafter"/>
</dbReference>
<dbReference type="Pfam" id="PF01131">
    <property type="entry name" value="Topoisom_bac"/>
    <property type="match status" value="1"/>
</dbReference>
<reference evidence="6" key="1">
    <citation type="submission" date="2023-01" db="EMBL/GenBank/DDBJ databases">
        <title>Sequencing of the bacterial strains from artisanal fermented milk Matsoni.</title>
        <authorList>
            <person name="Rozman V."/>
            <person name="Accetto T."/>
            <person name="Bogovic Matijasic B."/>
        </authorList>
    </citation>
    <scope>NUCLEOTIDE SEQUENCE</scope>
    <source>
        <strain evidence="6">Lbl333</strain>
    </source>
</reference>
<evidence type="ECO:0000256" key="3">
    <source>
        <dbReference type="ARBA" id="ARBA00023235"/>
    </source>
</evidence>
<dbReference type="SMART" id="SM00493">
    <property type="entry name" value="TOPRIM"/>
    <property type="match status" value="1"/>
</dbReference>
<dbReference type="GO" id="GO:0006281">
    <property type="term" value="P:DNA repair"/>
    <property type="evidence" value="ECO:0007669"/>
    <property type="project" value="TreeGrafter"/>
</dbReference>
<dbReference type="InterPro" id="IPR013497">
    <property type="entry name" value="Topo_IA_cen"/>
</dbReference>
<keyword evidence="1" id="KW-0799">Topoisomerase</keyword>
<feature type="domain" description="Toprim" evidence="4">
    <location>
        <begin position="4"/>
        <end position="147"/>
    </location>
</feature>
<evidence type="ECO:0000313" key="7">
    <source>
        <dbReference type="Proteomes" id="UP001210502"/>
    </source>
</evidence>
<dbReference type="PANTHER" id="PTHR11390">
    <property type="entry name" value="PROKARYOTIC DNA TOPOISOMERASE"/>
    <property type="match status" value="1"/>
</dbReference>
<dbReference type="EMBL" id="JAQIEY010000038">
    <property type="protein sequence ID" value="MDA3768539.1"/>
    <property type="molecule type" value="Genomic_DNA"/>
</dbReference>
<evidence type="ECO:0000259" key="4">
    <source>
        <dbReference type="PROSITE" id="PS50880"/>
    </source>
</evidence>
<dbReference type="PROSITE" id="PS52039">
    <property type="entry name" value="TOPO_IA_2"/>
    <property type="match status" value="1"/>
</dbReference>
<dbReference type="InterPro" id="IPR023405">
    <property type="entry name" value="Topo_IA_core_domain"/>
</dbReference>
<feature type="domain" description="Topo IA-type catalytic" evidence="5">
    <location>
        <begin position="157"/>
        <end position="586"/>
    </location>
</feature>
<dbReference type="InterPro" id="IPR013825">
    <property type="entry name" value="Topo_IA_cen_sub2"/>
</dbReference>
<sequence length="776" mass="87172">MSERLLILAEKPSAAQHFKEALGGMSGVFEGDQYEIAASRGHLLTLPHPNDMAIRNKEKYENWKDLRLFPWEASDLSWEKTYNTGSGSLKDVKATLSKIKQAAVGKDAIVIATDNDPTGEGDGLGWEIVNWMKWKKKVYRIRFADESAKNLKQALREKTDVTDQMAQGEYLEFLARERFDLMSMQLSRIATIVARNNNFDPDRLGFGRLKSTIIDLVYEQTKKRDEYVKKPFFEVRFKDENGNVFSKKEAKKFESRQEAENAVSKAPGSREVNILESTEKRQGAPLLPDLGRLSVLMSKKGFKPKDVISTYQKMYEDRVVSYPRTEDKKVTPEQFEELRPLAGKIAKCVGVDPGLLELGEMPNRFLVPAADHGANRPGPNVPENLSEVRKKYGEAGEYIYSIVSRAFLASLAGDCVYDQVKAGLVGTDYTATIKVIKKPGYRAIFGDLDKDEKTAKAFGKTASPFAFEGSNSKPKAPDQEFVIKFLEKNSIGTGATRVSTLADISTPKKSRKNGKTRMLDPLVKIEKKSFALTYEGEVQAILGKGTEIASAETTKQLLSDMQAVKEGKLNWQEASGKITTIVMNDLPIIAKNGEKLASDKRLMELGEKKKPAFGRRKNMFEEKEKATGTFNGEEVSFNRVWSQHRFTDAEVERLLAGETIVIEAKGKSGKEFKCKGKLEKQEYNGHEFYGFNNLGFVDGDDKEYAEGKWKGEDIRFNRTWAKHRFSDKEVEELLDGQTIVVDGIGKSGKNFTAEVMLDRQEYNGRSFVGAKLVDFV</sequence>
<evidence type="ECO:0000313" key="6">
    <source>
        <dbReference type="EMBL" id="MDA3768539.1"/>
    </source>
</evidence>
<dbReference type="PANTHER" id="PTHR11390:SF21">
    <property type="entry name" value="DNA TOPOISOMERASE 3-ALPHA"/>
    <property type="match status" value="1"/>
</dbReference>
<dbReference type="GO" id="GO:0003677">
    <property type="term" value="F:DNA binding"/>
    <property type="evidence" value="ECO:0007669"/>
    <property type="project" value="UniProtKB-KW"/>
</dbReference>
<dbReference type="InterPro" id="IPR006171">
    <property type="entry name" value="TOPRIM_dom"/>
</dbReference>
<dbReference type="SMART" id="SM00437">
    <property type="entry name" value="TOP1Ac"/>
    <property type="match status" value="1"/>
</dbReference>
<evidence type="ECO:0000259" key="5">
    <source>
        <dbReference type="PROSITE" id="PS52039"/>
    </source>
</evidence>
<evidence type="ECO:0000256" key="1">
    <source>
        <dbReference type="ARBA" id="ARBA00023029"/>
    </source>
</evidence>
<dbReference type="Pfam" id="PF01751">
    <property type="entry name" value="Toprim"/>
    <property type="match status" value="1"/>
</dbReference>
<dbReference type="GO" id="GO:0006310">
    <property type="term" value="P:DNA recombination"/>
    <property type="evidence" value="ECO:0007669"/>
    <property type="project" value="TreeGrafter"/>
</dbReference>
<comment type="caution">
    <text evidence="6">The sequence shown here is derived from an EMBL/GenBank/DDBJ whole genome shotgun (WGS) entry which is preliminary data.</text>
</comment>
<dbReference type="Gene3D" id="2.70.20.10">
    <property type="entry name" value="Topoisomerase I, domain 3"/>
    <property type="match status" value="1"/>
</dbReference>
<dbReference type="PRINTS" id="PR00417">
    <property type="entry name" value="PRTPISMRASEI"/>
</dbReference>
<accession>A0AAW5YY01</accession>
<dbReference type="Gene3D" id="3.40.50.140">
    <property type="match status" value="1"/>
</dbReference>
<keyword evidence="3 6" id="KW-0413">Isomerase</keyword>
<dbReference type="InterPro" id="IPR003602">
    <property type="entry name" value="Topo_IA_DNA-bd_dom"/>
</dbReference>
<dbReference type="SUPFAM" id="SSF56712">
    <property type="entry name" value="Prokaryotic type I DNA topoisomerase"/>
    <property type="match status" value="1"/>
</dbReference>
<dbReference type="GO" id="GO:0003917">
    <property type="term" value="F:DNA topoisomerase type I (single strand cut, ATP-independent) activity"/>
    <property type="evidence" value="ECO:0007669"/>
    <property type="project" value="InterPro"/>
</dbReference>
<dbReference type="InterPro" id="IPR013826">
    <property type="entry name" value="Topo_IA_cen_sub3"/>
</dbReference>
<dbReference type="RefSeq" id="WP_271024869.1">
    <property type="nucleotide sequence ID" value="NZ_JAQIEY010000038.1"/>
</dbReference>
<dbReference type="InterPro" id="IPR000380">
    <property type="entry name" value="Topo_IA"/>
</dbReference>
<dbReference type="Gene3D" id="1.10.460.10">
    <property type="entry name" value="Topoisomerase I, domain 2"/>
    <property type="match status" value="1"/>
</dbReference>
<gene>
    <name evidence="6" type="ORF">PF586_08860</name>
</gene>
<protein>
    <submittedName>
        <fullName evidence="6">DNA topoisomerase</fullName>
        <ecNumber evidence="6">5.6.2.-</ecNumber>
    </submittedName>
</protein>
<dbReference type="InterPro" id="IPR013824">
    <property type="entry name" value="Topo_IA_cen_sub1"/>
</dbReference>
<keyword evidence="2" id="KW-0238">DNA-binding</keyword>
<evidence type="ECO:0000256" key="2">
    <source>
        <dbReference type="ARBA" id="ARBA00023125"/>
    </source>
</evidence>
<dbReference type="PROSITE" id="PS50880">
    <property type="entry name" value="TOPRIM"/>
    <property type="match status" value="1"/>
</dbReference>
<dbReference type="AlphaFoldDB" id="A0AAW5YY01"/>
<organism evidence="6 7">
    <name type="scientific">Lactobacillus delbrueckii</name>
    <dbReference type="NCBI Taxonomy" id="1584"/>
    <lineage>
        <taxon>Bacteria</taxon>
        <taxon>Bacillati</taxon>
        <taxon>Bacillota</taxon>
        <taxon>Bacilli</taxon>
        <taxon>Lactobacillales</taxon>
        <taxon>Lactobacillaceae</taxon>
        <taxon>Lactobacillus</taxon>
    </lineage>
</organism>
<name>A0AAW5YY01_9LACO</name>
<dbReference type="Proteomes" id="UP001210502">
    <property type="component" value="Unassembled WGS sequence"/>
</dbReference>